<dbReference type="InterPro" id="IPR002347">
    <property type="entry name" value="SDR_fam"/>
</dbReference>
<dbReference type="GO" id="GO:0005737">
    <property type="term" value="C:cytoplasm"/>
    <property type="evidence" value="ECO:0007669"/>
    <property type="project" value="TreeGrafter"/>
</dbReference>
<accession>A0A081A5I0</accession>
<dbReference type="GO" id="GO:0016491">
    <property type="term" value="F:oxidoreductase activity"/>
    <property type="evidence" value="ECO:0007669"/>
    <property type="project" value="TreeGrafter"/>
</dbReference>
<dbReference type="Pfam" id="PF13561">
    <property type="entry name" value="adh_short_C2"/>
    <property type="match status" value="1"/>
</dbReference>
<name>A0A081A5I0_PHYNI</name>
<evidence type="ECO:0000313" key="2">
    <source>
        <dbReference type="Proteomes" id="UP000028582"/>
    </source>
</evidence>
<comment type="caution">
    <text evidence="1">The sequence shown here is derived from an EMBL/GenBank/DDBJ whole genome shotgun (WGS) entry which is preliminary data.</text>
</comment>
<evidence type="ECO:0008006" key="3">
    <source>
        <dbReference type="Google" id="ProtNLM"/>
    </source>
</evidence>
<dbReference type="Proteomes" id="UP000028582">
    <property type="component" value="Unassembled WGS sequence"/>
</dbReference>
<dbReference type="EMBL" id="ANJA01001827">
    <property type="protein sequence ID" value="ETO74141.1"/>
    <property type="molecule type" value="Genomic_DNA"/>
</dbReference>
<dbReference type="SUPFAM" id="SSF51735">
    <property type="entry name" value="NAD(P)-binding Rossmann-fold domains"/>
    <property type="match status" value="1"/>
</dbReference>
<dbReference type="AlphaFoldDB" id="A0A081A5I0"/>
<dbReference type="PANTHER" id="PTHR43544:SF2">
    <property type="entry name" value="OXIDOREDUCTASE"/>
    <property type="match status" value="1"/>
</dbReference>
<reference evidence="1 2" key="1">
    <citation type="submission" date="2013-11" db="EMBL/GenBank/DDBJ databases">
        <title>The Genome Sequence of Phytophthora parasitica P1976.</title>
        <authorList>
            <consortium name="The Broad Institute Genomics Platform"/>
            <person name="Russ C."/>
            <person name="Tyler B."/>
            <person name="Panabieres F."/>
            <person name="Shan W."/>
            <person name="Tripathy S."/>
            <person name="Grunwald N."/>
            <person name="Machado M."/>
            <person name="Johnson C.S."/>
            <person name="Walker B."/>
            <person name="Young S."/>
            <person name="Zeng Q."/>
            <person name="Gargeya S."/>
            <person name="Fitzgerald M."/>
            <person name="Haas B."/>
            <person name="Abouelleil A."/>
            <person name="Allen A.W."/>
            <person name="Alvarado L."/>
            <person name="Arachchi H.M."/>
            <person name="Berlin A.M."/>
            <person name="Chapman S.B."/>
            <person name="Gainer-Dewar J."/>
            <person name="Goldberg J."/>
            <person name="Griggs A."/>
            <person name="Gujja S."/>
            <person name="Hansen M."/>
            <person name="Howarth C."/>
            <person name="Imamovic A."/>
            <person name="Ireland A."/>
            <person name="Larimer J."/>
            <person name="McCowan C."/>
            <person name="Murphy C."/>
            <person name="Pearson M."/>
            <person name="Poon T.W."/>
            <person name="Priest M."/>
            <person name="Roberts A."/>
            <person name="Saif S."/>
            <person name="Shea T."/>
            <person name="Sisk P."/>
            <person name="Sykes S."/>
            <person name="Wortman J."/>
            <person name="Nusbaum C."/>
            <person name="Birren B."/>
        </authorList>
    </citation>
    <scope>NUCLEOTIDE SEQUENCE [LARGE SCALE GENOMIC DNA]</scope>
    <source>
        <strain evidence="1 2">P1976</strain>
    </source>
</reference>
<protein>
    <recommendedName>
        <fullName evidence="3">Oxidoreductase</fullName>
    </recommendedName>
</protein>
<feature type="non-terminal residue" evidence="1">
    <location>
        <position position="1"/>
    </location>
</feature>
<proteinExistence type="predicted"/>
<organism evidence="1 2">
    <name type="scientific">Phytophthora nicotianae P1976</name>
    <dbReference type="NCBI Taxonomy" id="1317066"/>
    <lineage>
        <taxon>Eukaryota</taxon>
        <taxon>Sar</taxon>
        <taxon>Stramenopiles</taxon>
        <taxon>Oomycota</taxon>
        <taxon>Peronosporomycetes</taxon>
        <taxon>Peronosporales</taxon>
        <taxon>Peronosporaceae</taxon>
        <taxon>Phytophthora</taxon>
    </lineage>
</organism>
<evidence type="ECO:0000313" key="1">
    <source>
        <dbReference type="EMBL" id="ETO74141.1"/>
    </source>
</evidence>
<dbReference type="InterPro" id="IPR051468">
    <property type="entry name" value="Fungal_SecMetab_SDRs"/>
</dbReference>
<dbReference type="OrthoDB" id="191139at2759"/>
<dbReference type="PANTHER" id="PTHR43544">
    <property type="entry name" value="SHORT-CHAIN DEHYDROGENASE/REDUCTASE"/>
    <property type="match status" value="1"/>
</dbReference>
<sequence length="600" mass="67526">VAIPAQPTNGLPIMQQAEDVAMEAAVPAQGESDVPTALIEEMPFTEEELATTYKVLEVLAKRKELLEQRNMRDMRKKLAPVSEYMEGRKFGGVGRKKYLEDKAIREEKRARHNQRKMHDRRHINSSTLRRERIAKLESLLQQGKDEANALPMIADGVAGEDVCHSTKSLTNGPEPELQKLCTDDEQHALDEKAAADKKEASALLGFRSCYTCKSRFDKIHHFYDQLCPRCADLNFSKRFQTADLRGKVALITGARVKIGFQAAVKLLLAGAAVIATTRFPKDAAERFAKHPEYETFKDRLQIFGIDFRDLVHLEQFCDFVISRYSRLDMIVHNACQTVRRPPTYYKPLVDKETKALEASTKDVQMLMNHQQEFESHVKSLALPASDAKKSVNAGGNVVMSSALKSQVPMIAGEDHPDDHAEAFPEGMVDVNGQQVDLRSHNSWLLRMGEVATPEVAEVFAINTLAPFIMNNRLVPLLEKSGKSEKKFIVNVSAMEGKFYRYKTPNHPHTNMAKAALNMMTRTCAEDLSKRSIYMTSVDTGWINDENPLAKAHAHAQAHNFQTPIDEIDAAARVLDPIFVGYTSDKPVFGKFLKDFHETEW</sequence>
<dbReference type="InterPro" id="IPR036291">
    <property type="entry name" value="NAD(P)-bd_dom_sf"/>
</dbReference>
<dbReference type="Pfam" id="PF00106">
    <property type="entry name" value="adh_short"/>
    <property type="match status" value="1"/>
</dbReference>
<dbReference type="Gene3D" id="3.40.50.720">
    <property type="entry name" value="NAD(P)-binding Rossmann-like Domain"/>
    <property type="match status" value="2"/>
</dbReference>
<gene>
    <name evidence="1" type="ORF">F444_10045</name>
</gene>